<dbReference type="InterPro" id="IPR036378">
    <property type="entry name" value="FAS1_dom_sf"/>
</dbReference>
<feature type="domain" description="FAS1" evidence="3">
    <location>
        <begin position="19"/>
        <end position="190"/>
    </location>
</feature>
<evidence type="ECO:0000259" key="3">
    <source>
        <dbReference type="PROSITE" id="PS50213"/>
    </source>
</evidence>
<proteinExistence type="predicted"/>
<evidence type="ECO:0000313" key="5">
    <source>
        <dbReference type="Proteomes" id="UP000249363"/>
    </source>
</evidence>
<dbReference type="OrthoDB" id="286301at2759"/>
<dbReference type="Pfam" id="PF02469">
    <property type="entry name" value="Fasciclin"/>
    <property type="match status" value="1"/>
</dbReference>
<feature type="chain" id="PRO_5016992260" description="FAS1 domain-containing protein" evidence="2">
    <location>
        <begin position="21"/>
        <end position="357"/>
    </location>
</feature>
<keyword evidence="5" id="KW-1185">Reference proteome</keyword>
<dbReference type="InterPro" id="IPR050904">
    <property type="entry name" value="Adhesion/Biosynth-related"/>
</dbReference>
<organism evidence="4 5">
    <name type="scientific">Talaromyces amestolkiae</name>
    <dbReference type="NCBI Taxonomy" id="1196081"/>
    <lineage>
        <taxon>Eukaryota</taxon>
        <taxon>Fungi</taxon>
        <taxon>Dikarya</taxon>
        <taxon>Ascomycota</taxon>
        <taxon>Pezizomycotina</taxon>
        <taxon>Eurotiomycetes</taxon>
        <taxon>Eurotiomycetidae</taxon>
        <taxon>Eurotiales</taxon>
        <taxon>Trichocomaceae</taxon>
        <taxon>Talaromyces</taxon>
        <taxon>Talaromyces sect. Talaromyces</taxon>
    </lineage>
</organism>
<protein>
    <recommendedName>
        <fullName evidence="3">FAS1 domain-containing protein</fullName>
    </recommendedName>
</protein>
<evidence type="ECO:0000313" key="4">
    <source>
        <dbReference type="EMBL" id="RAO64230.1"/>
    </source>
</evidence>
<feature type="domain" description="FAS1" evidence="3">
    <location>
        <begin position="192"/>
        <end position="318"/>
    </location>
</feature>
<dbReference type="GeneID" id="63789459"/>
<dbReference type="PANTHER" id="PTHR10900">
    <property type="entry name" value="PERIOSTIN-RELATED"/>
    <property type="match status" value="1"/>
</dbReference>
<keyword evidence="2" id="KW-0732">Signal</keyword>
<dbReference type="PANTHER" id="PTHR10900:SF77">
    <property type="entry name" value="FI19380P1"/>
    <property type="match status" value="1"/>
</dbReference>
<sequence>MAPFTFVLFAFSVLYRGVLAVTVFEALQSSNTGLFARWVEQDPGLAPLYNSSQVQTVFAPVDDAFQTFNQSGKLSSLRRLLVRQNLPSDQGQLQACHNANLLNGQSAGDDPLGRQLDTLFPSSNPDRTQPVIMPPASNNGNGTSSQRKRQHSSSTTQSFHFYSGLGKSVSVVQADIPYDGGVIHTLDGFFTLPQSFHDTFANTNATSFASGLNRTGLASIIDNPTGVTIFSTSNEVYKGSIQSNVTTASLTSTLSNHIIPNFLGYTPSLANGTVLTTQSGNNLTVKFSNGEWYINNAKIIAPNQITSNGVAHIVDSLISTSTSPSVPVSTGMATTHRKVGKVGITASIAYALFAWLM</sequence>
<dbReference type="Gene3D" id="2.30.180.10">
    <property type="entry name" value="FAS1 domain"/>
    <property type="match status" value="2"/>
</dbReference>
<dbReference type="EMBL" id="MIKG01000001">
    <property type="protein sequence ID" value="RAO64230.1"/>
    <property type="molecule type" value="Genomic_DNA"/>
</dbReference>
<dbReference type="RefSeq" id="XP_040728747.1">
    <property type="nucleotide sequence ID" value="XM_040874564.1"/>
</dbReference>
<dbReference type="SUPFAM" id="SSF82153">
    <property type="entry name" value="FAS1 domain"/>
    <property type="match status" value="2"/>
</dbReference>
<gene>
    <name evidence="4" type="ORF">BHQ10_000242</name>
</gene>
<comment type="caution">
    <text evidence="4">The sequence shown here is derived from an EMBL/GenBank/DDBJ whole genome shotgun (WGS) entry which is preliminary data.</text>
</comment>
<evidence type="ECO:0000256" key="2">
    <source>
        <dbReference type="SAM" id="SignalP"/>
    </source>
</evidence>
<dbReference type="InterPro" id="IPR000782">
    <property type="entry name" value="FAS1_domain"/>
</dbReference>
<dbReference type="STRING" id="1196081.A0A364KL04"/>
<reference evidence="4 5" key="1">
    <citation type="journal article" date="2017" name="Biotechnol. Biofuels">
        <title>Differential beta-glucosidase expression as a function of carbon source availability in Talaromyces amestolkiae: a genomic and proteomic approach.</title>
        <authorList>
            <person name="de Eugenio L.I."/>
            <person name="Mendez-Liter J.A."/>
            <person name="Nieto-Dominguez M."/>
            <person name="Alonso L."/>
            <person name="Gil-Munoz J."/>
            <person name="Barriuso J."/>
            <person name="Prieto A."/>
            <person name="Martinez M.J."/>
        </authorList>
    </citation>
    <scope>NUCLEOTIDE SEQUENCE [LARGE SCALE GENOMIC DNA]</scope>
    <source>
        <strain evidence="4 5">CIB</strain>
    </source>
</reference>
<name>A0A364KL04_TALAM</name>
<feature type="compositionally biased region" description="Polar residues" evidence="1">
    <location>
        <begin position="136"/>
        <end position="145"/>
    </location>
</feature>
<feature type="signal peptide" evidence="2">
    <location>
        <begin position="1"/>
        <end position="20"/>
    </location>
</feature>
<feature type="region of interest" description="Disordered" evidence="1">
    <location>
        <begin position="104"/>
        <end position="157"/>
    </location>
</feature>
<dbReference type="Proteomes" id="UP000249363">
    <property type="component" value="Unassembled WGS sequence"/>
</dbReference>
<dbReference type="PROSITE" id="PS50213">
    <property type="entry name" value="FAS1"/>
    <property type="match status" value="2"/>
</dbReference>
<dbReference type="AlphaFoldDB" id="A0A364KL04"/>
<evidence type="ECO:0000256" key="1">
    <source>
        <dbReference type="SAM" id="MobiDB-lite"/>
    </source>
</evidence>
<dbReference type="SMART" id="SM00554">
    <property type="entry name" value="FAS1"/>
    <property type="match status" value="2"/>
</dbReference>
<accession>A0A364KL04</accession>